<dbReference type="InterPro" id="IPR021211">
    <property type="entry name" value="SAM35"/>
</dbReference>
<dbReference type="Pfam" id="PF10806">
    <property type="entry name" value="SAM35"/>
    <property type="match status" value="1"/>
</dbReference>
<evidence type="ECO:0000313" key="1">
    <source>
        <dbReference type="EMBL" id="GMM54341.1"/>
    </source>
</evidence>
<name>A0AAV5RUM4_MAUHU</name>
<accession>A0AAV5RUM4</accession>
<proteinExistence type="predicted"/>
<protein>
    <submittedName>
        <fullName evidence="1">SAM complex subunit</fullName>
    </submittedName>
</protein>
<organism evidence="1 2">
    <name type="scientific">Maudiozyma humilis</name>
    <name type="common">Sour dough yeast</name>
    <name type="synonym">Kazachstania humilis</name>
    <dbReference type="NCBI Taxonomy" id="51915"/>
    <lineage>
        <taxon>Eukaryota</taxon>
        <taxon>Fungi</taxon>
        <taxon>Dikarya</taxon>
        <taxon>Ascomycota</taxon>
        <taxon>Saccharomycotina</taxon>
        <taxon>Saccharomycetes</taxon>
        <taxon>Saccharomycetales</taxon>
        <taxon>Saccharomycetaceae</taxon>
        <taxon>Maudiozyma</taxon>
    </lineage>
</organism>
<sequence length="246" mass="26235">MTIAIPAPVQAVFTTFPLQTFPAVPARDTALEAELGRRTFAFGKHASSNDAAPFTLVAAHRPVSVALDGATVQLCSAPAELFVQLCLCHKNALALPREAQEGCAAIPSPHKVLVAARAGAPELLLNGRLVARDELLRGLAARLPGVHRQLSQLLDRDLAPLFAGGYVSPGVVRRATQTLRQFEQLAQGGDSSPYLEMKVASYVLVLLHVVAEGEAADLRECREFVQGECPALVEGAYTVLRRLSGK</sequence>
<dbReference type="Proteomes" id="UP001377567">
    <property type="component" value="Unassembled WGS sequence"/>
</dbReference>
<dbReference type="AlphaFoldDB" id="A0AAV5RUM4"/>
<dbReference type="EMBL" id="BTGD01000001">
    <property type="protein sequence ID" value="GMM54341.1"/>
    <property type="molecule type" value="Genomic_DNA"/>
</dbReference>
<comment type="caution">
    <text evidence="1">The sequence shown here is derived from an EMBL/GenBank/DDBJ whole genome shotgun (WGS) entry which is preliminary data.</text>
</comment>
<evidence type="ECO:0000313" key="2">
    <source>
        <dbReference type="Proteomes" id="UP001377567"/>
    </source>
</evidence>
<reference evidence="1 2" key="1">
    <citation type="journal article" date="2023" name="Elife">
        <title>Identification of key yeast species and microbe-microbe interactions impacting larval growth of Drosophila in the wild.</title>
        <authorList>
            <person name="Mure A."/>
            <person name="Sugiura Y."/>
            <person name="Maeda R."/>
            <person name="Honda K."/>
            <person name="Sakurai N."/>
            <person name="Takahashi Y."/>
            <person name="Watada M."/>
            <person name="Katoh T."/>
            <person name="Gotoh A."/>
            <person name="Gotoh Y."/>
            <person name="Taniguchi I."/>
            <person name="Nakamura K."/>
            <person name="Hayashi T."/>
            <person name="Katayama T."/>
            <person name="Uemura T."/>
            <person name="Hattori Y."/>
        </authorList>
    </citation>
    <scope>NUCLEOTIDE SEQUENCE [LARGE SCALE GENOMIC DNA]</scope>
    <source>
        <strain evidence="1 2">KH-74</strain>
    </source>
</reference>
<gene>
    <name evidence="1" type="ORF">DAKH74_009570</name>
</gene>
<keyword evidence="2" id="KW-1185">Reference proteome</keyword>